<evidence type="ECO:0000313" key="3">
    <source>
        <dbReference type="Proteomes" id="UP000001137"/>
    </source>
</evidence>
<feature type="transmembrane region" description="Helical" evidence="1">
    <location>
        <begin position="46"/>
        <end position="67"/>
    </location>
</feature>
<accession>A8M9M8</accession>
<reference evidence="2 3" key="1">
    <citation type="submission" date="2007-10" db="EMBL/GenBank/DDBJ databases">
        <title>Complete sequence of Caldivirga maquilingensis IC-167.</title>
        <authorList>
            <consortium name="US DOE Joint Genome Institute"/>
            <person name="Copeland A."/>
            <person name="Lucas S."/>
            <person name="Lapidus A."/>
            <person name="Barry K."/>
            <person name="Glavina del Rio T."/>
            <person name="Dalin E."/>
            <person name="Tice H."/>
            <person name="Pitluck S."/>
            <person name="Saunders E."/>
            <person name="Brettin T."/>
            <person name="Bruce D."/>
            <person name="Detter J.C."/>
            <person name="Han C."/>
            <person name="Schmutz J."/>
            <person name="Larimer F."/>
            <person name="Land M."/>
            <person name="Hauser L."/>
            <person name="Kyrpides N."/>
            <person name="Ivanova N."/>
            <person name="Biddle J.F."/>
            <person name="Zhang Z."/>
            <person name="Fitz-Gibbon S.T."/>
            <person name="Lowe T.M."/>
            <person name="Saltikov C."/>
            <person name="House C.H."/>
            <person name="Richardson P."/>
        </authorList>
    </citation>
    <scope>NUCLEOTIDE SEQUENCE [LARGE SCALE GENOMIC DNA]</scope>
    <source>
        <strain evidence="3">ATCC 700844 / DSM 13496 / JCM 10307 / IC-167</strain>
    </source>
</reference>
<protein>
    <submittedName>
        <fullName evidence="2">Uncharacterized protein</fullName>
    </submittedName>
</protein>
<feature type="transmembrane region" description="Helical" evidence="1">
    <location>
        <begin position="12"/>
        <end position="34"/>
    </location>
</feature>
<organism evidence="2 3">
    <name type="scientific">Caldivirga maquilingensis (strain ATCC 700844 / DSM 13496 / JCM 10307 / IC-167)</name>
    <dbReference type="NCBI Taxonomy" id="397948"/>
    <lineage>
        <taxon>Archaea</taxon>
        <taxon>Thermoproteota</taxon>
        <taxon>Thermoprotei</taxon>
        <taxon>Thermoproteales</taxon>
        <taxon>Thermoproteaceae</taxon>
        <taxon>Caldivirga</taxon>
    </lineage>
</organism>
<keyword evidence="1" id="KW-0472">Membrane</keyword>
<keyword evidence="3" id="KW-1185">Reference proteome</keyword>
<keyword evidence="1" id="KW-0812">Transmembrane</keyword>
<dbReference type="AlphaFoldDB" id="A8M9M8"/>
<dbReference type="OrthoDB" id="374942at2157"/>
<keyword evidence="1" id="KW-1133">Transmembrane helix</keyword>
<dbReference type="RefSeq" id="WP_012185129.1">
    <property type="nucleotide sequence ID" value="NC_009954.1"/>
</dbReference>
<dbReference type="HOGENOM" id="CLU_2597508_0_0_2"/>
<sequence>MDYLKVIVSVTKYYNVVYAGAMVGFLAWFIMLLTNGYHYGANMSPIMLAVIVISVLTVIFAALNIYVDELIKGSRQRSR</sequence>
<proteinExistence type="predicted"/>
<dbReference type="STRING" id="397948.Cmaq_0055"/>
<name>A8M9M8_CALMQ</name>
<dbReference type="eggNOG" id="arCOG10466">
    <property type="taxonomic scope" value="Archaea"/>
</dbReference>
<dbReference type="EMBL" id="CP000852">
    <property type="protein sequence ID" value="ABW00909.1"/>
    <property type="molecule type" value="Genomic_DNA"/>
</dbReference>
<evidence type="ECO:0000256" key="1">
    <source>
        <dbReference type="SAM" id="Phobius"/>
    </source>
</evidence>
<dbReference type="Proteomes" id="UP000001137">
    <property type="component" value="Chromosome"/>
</dbReference>
<dbReference type="KEGG" id="cma:Cmaq_0055"/>
<gene>
    <name evidence="2" type="ordered locus">Cmaq_0055</name>
</gene>
<evidence type="ECO:0000313" key="2">
    <source>
        <dbReference type="EMBL" id="ABW00909.1"/>
    </source>
</evidence>
<dbReference type="GeneID" id="5708811"/>